<evidence type="ECO:0000313" key="1">
    <source>
        <dbReference type="EMBL" id="PWA75903.1"/>
    </source>
</evidence>
<gene>
    <name evidence="1" type="ORF">CTI12_AA219090</name>
</gene>
<dbReference type="AlphaFoldDB" id="A0A2U1NQW7"/>
<dbReference type="InterPro" id="IPR007750">
    <property type="entry name" value="DUF674"/>
</dbReference>
<dbReference type="PANTHER" id="PTHR33103">
    <property type="entry name" value="OS01G0153900 PROTEIN"/>
    <property type="match status" value="1"/>
</dbReference>
<accession>A0A2U1NQW7</accession>
<organism evidence="1 2">
    <name type="scientific">Artemisia annua</name>
    <name type="common">Sweet wormwood</name>
    <dbReference type="NCBI Taxonomy" id="35608"/>
    <lineage>
        <taxon>Eukaryota</taxon>
        <taxon>Viridiplantae</taxon>
        <taxon>Streptophyta</taxon>
        <taxon>Embryophyta</taxon>
        <taxon>Tracheophyta</taxon>
        <taxon>Spermatophyta</taxon>
        <taxon>Magnoliopsida</taxon>
        <taxon>eudicotyledons</taxon>
        <taxon>Gunneridae</taxon>
        <taxon>Pentapetalae</taxon>
        <taxon>asterids</taxon>
        <taxon>campanulids</taxon>
        <taxon>Asterales</taxon>
        <taxon>Asteraceae</taxon>
        <taxon>Asteroideae</taxon>
        <taxon>Anthemideae</taxon>
        <taxon>Artemisiinae</taxon>
        <taxon>Artemisia</taxon>
    </lineage>
</organism>
<name>A0A2U1NQW7_ARTAN</name>
<proteinExistence type="predicted"/>
<dbReference type="OrthoDB" id="2014278at2759"/>
<dbReference type="EMBL" id="PKPP01002340">
    <property type="protein sequence ID" value="PWA75903.1"/>
    <property type="molecule type" value="Genomic_DNA"/>
</dbReference>
<comment type="caution">
    <text evidence="1">The sequence shown here is derived from an EMBL/GenBank/DDBJ whole genome shotgun (WGS) entry which is preliminary data.</text>
</comment>
<sequence>MVSSEKYEGVKLLKNALTSKTVLTDVFLGEVREGKVLGLLDENKDMVSGLTKLYKSVENFDKDYIMSNHEKGAVLKPKSLLPFNSPRVSLLPVNEWSTKTYICTKCNATSTSPRTCCYLGMSLVEVEGGIVKGLVTYMVMDDLAVSPISTISSIALFHKYNIKDVGALEERVVNFGRNEGLQLLKHSLSSNTVLTNVFLGKK</sequence>
<keyword evidence="2" id="KW-1185">Reference proteome</keyword>
<reference evidence="1 2" key="1">
    <citation type="journal article" date="2018" name="Mol. Plant">
        <title>The genome of Artemisia annua provides insight into the evolution of Asteraceae family and artemisinin biosynthesis.</title>
        <authorList>
            <person name="Shen Q."/>
            <person name="Zhang L."/>
            <person name="Liao Z."/>
            <person name="Wang S."/>
            <person name="Yan T."/>
            <person name="Shi P."/>
            <person name="Liu M."/>
            <person name="Fu X."/>
            <person name="Pan Q."/>
            <person name="Wang Y."/>
            <person name="Lv Z."/>
            <person name="Lu X."/>
            <person name="Zhang F."/>
            <person name="Jiang W."/>
            <person name="Ma Y."/>
            <person name="Chen M."/>
            <person name="Hao X."/>
            <person name="Li L."/>
            <person name="Tang Y."/>
            <person name="Lv G."/>
            <person name="Zhou Y."/>
            <person name="Sun X."/>
            <person name="Brodelius P.E."/>
            <person name="Rose J.K.C."/>
            <person name="Tang K."/>
        </authorList>
    </citation>
    <scope>NUCLEOTIDE SEQUENCE [LARGE SCALE GENOMIC DNA]</scope>
    <source>
        <strain evidence="2">cv. Huhao1</strain>
        <tissue evidence="1">Leaf</tissue>
    </source>
</reference>
<evidence type="ECO:0000313" key="2">
    <source>
        <dbReference type="Proteomes" id="UP000245207"/>
    </source>
</evidence>
<protein>
    <submittedName>
        <fullName evidence="1">Uncharacterized protein</fullName>
    </submittedName>
</protein>
<dbReference type="Proteomes" id="UP000245207">
    <property type="component" value="Unassembled WGS sequence"/>
</dbReference>
<dbReference type="PANTHER" id="PTHR33103:SF19">
    <property type="entry name" value="OS09G0544700 PROTEIN"/>
    <property type="match status" value="1"/>
</dbReference>
<dbReference type="Pfam" id="PF05056">
    <property type="entry name" value="DUF674"/>
    <property type="match status" value="1"/>
</dbReference>